<dbReference type="STRING" id="479431.Namu_4259"/>
<reference evidence="1 2" key="2">
    <citation type="journal article" date="2010" name="Stand. Genomic Sci.">
        <title>Complete genome sequence of Nakamurella multipartita type strain (Y-104).</title>
        <authorList>
            <person name="Tice H."/>
            <person name="Mayilraj S."/>
            <person name="Sims D."/>
            <person name="Lapidus A."/>
            <person name="Nolan M."/>
            <person name="Lucas S."/>
            <person name="Glavina Del Rio T."/>
            <person name="Copeland A."/>
            <person name="Cheng J.F."/>
            <person name="Meincke L."/>
            <person name="Bruce D."/>
            <person name="Goodwin L."/>
            <person name="Pitluck S."/>
            <person name="Ivanova N."/>
            <person name="Mavromatis K."/>
            <person name="Ovchinnikova G."/>
            <person name="Pati A."/>
            <person name="Chen A."/>
            <person name="Palaniappan K."/>
            <person name="Land M."/>
            <person name="Hauser L."/>
            <person name="Chang Y.J."/>
            <person name="Jeffries C.D."/>
            <person name="Detter J.C."/>
            <person name="Brettin T."/>
            <person name="Rohde M."/>
            <person name="Goker M."/>
            <person name="Bristow J."/>
            <person name="Eisen J.A."/>
            <person name="Markowitz V."/>
            <person name="Hugenholtz P."/>
            <person name="Kyrpides N.C."/>
            <person name="Klenk H.P."/>
            <person name="Chen F."/>
        </authorList>
    </citation>
    <scope>NUCLEOTIDE SEQUENCE [LARGE SCALE GENOMIC DNA]</scope>
    <source>
        <strain evidence="2">ATCC 700099 / DSM 44233 / CIP 104796 / JCM 9543 / NBRC 105858 / Y-104</strain>
    </source>
</reference>
<dbReference type="SUPFAM" id="SSF47598">
    <property type="entry name" value="Ribbon-helix-helix"/>
    <property type="match status" value="1"/>
</dbReference>
<dbReference type="InParanoid" id="C8XJI7"/>
<dbReference type="EMBL" id="CP001737">
    <property type="protein sequence ID" value="ACV80548.1"/>
    <property type="molecule type" value="Genomic_DNA"/>
</dbReference>
<evidence type="ECO:0000313" key="2">
    <source>
        <dbReference type="Proteomes" id="UP000002218"/>
    </source>
</evidence>
<proteinExistence type="predicted"/>
<dbReference type="Proteomes" id="UP000002218">
    <property type="component" value="Chromosome"/>
</dbReference>
<dbReference type="HOGENOM" id="CLU_2509216_0_0_11"/>
<gene>
    <name evidence="1" type="ordered locus">Namu_4259</name>
</gene>
<keyword evidence="2" id="KW-1185">Reference proteome</keyword>
<dbReference type="KEGG" id="nml:Namu_4259"/>
<accession>C8XJI7</accession>
<dbReference type="AlphaFoldDB" id="C8XJI7"/>
<dbReference type="InterPro" id="IPR010985">
    <property type="entry name" value="Ribbon_hlx_hlx"/>
</dbReference>
<dbReference type="GO" id="GO:0006355">
    <property type="term" value="P:regulation of DNA-templated transcription"/>
    <property type="evidence" value="ECO:0007669"/>
    <property type="project" value="InterPro"/>
</dbReference>
<protein>
    <recommendedName>
        <fullName evidence="3">Ribbon-helix-helix protein CopG domain-containing protein</fullName>
    </recommendedName>
</protein>
<name>C8XJI7_NAKMY</name>
<dbReference type="RefSeq" id="WP_015749373.1">
    <property type="nucleotide sequence ID" value="NC_013235.1"/>
</dbReference>
<reference evidence="2" key="1">
    <citation type="submission" date="2009-09" db="EMBL/GenBank/DDBJ databases">
        <title>The complete genome of Nakamurella multipartita DSM 44233.</title>
        <authorList>
            <consortium name="US DOE Joint Genome Institute (JGI-PGF)"/>
            <person name="Lucas S."/>
            <person name="Copeland A."/>
            <person name="Lapidus A."/>
            <person name="Glavina del Rio T."/>
            <person name="Dalin E."/>
            <person name="Tice H."/>
            <person name="Bruce D."/>
            <person name="Goodwin L."/>
            <person name="Pitluck S."/>
            <person name="Kyrpides N."/>
            <person name="Mavromatis K."/>
            <person name="Ivanova N."/>
            <person name="Ovchinnikova G."/>
            <person name="Sims D."/>
            <person name="Meincke L."/>
            <person name="Brettin T."/>
            <person name="Detter J.C."/>
            <person name="Han C."/>
            <person name="Larimer F."/>
            <person name="Land M."/>
            <person name="Hauser L."/>
            <person name="Markowitz V."/>
            <person name="Cheng J.-F."/>
            <person name="Hugenholtz P."/>
            <person name="Woyke T."/>
            <person name="Wu D."/>
            <person name="Klenk H.-P."/>
            <person name="Eisen J.A."/>
        </authorList>
    </citation>
    <scope>NUCLEOTIDE SEQUENCE [LARGE SCALE GENOMIC DNA]</scope>
    <source>
        <strain evidence="2">ATCC 700099 / DSM 44233 / CIP 104796 / JCM 9543 / NBRC 105858 / Y-104</strain>
    </source>
</reference>
<organism evidence="1 2">
    <name type="scientific">Nakamurella multipartita (strain ATCC 700099 / DSM 44233 / CIP 104796 / JCM 9543 / NBRC 105858 / Y-104)</name>
    <name type="common">Microsphaera multipartita</name>
    <dbReference type="NCBI Taxonomy" id="479431"/>
    <lineage>
        <taxon>Bacteria</taxon>
        <taxon>Bacillati</taxon>
        <taxon>Actinomycetota</taxon>
        <taxon>Actinomycetes</taxon>
        <taxon>Nakamurellales</taxon>
        <taxon>Nakamurellaceae</taxon>
        <taxon>Nakamurella</taxon>
    </lineage>
</organism>
<evidence type="ECO:0000313" key="1">
    <source>
        <dbReference type="EMBL" id="ACV80548.1"/>
    </source>
</evidence>
<sequence length="85" mass="9205">MTTTIEIPGPLLDAVRRAAAADGTSVPSVVEQALRNLIRERLIRANEPDDRSALDPTAARRPYGRMQEVFDSYLFEGLGGPTGGH</sequence>
<evidence type="ECO:0008006" key="3">
    <source>
        <dbReference type="Google" id="ProtNLM"/>
    </source>
</evidence>